<evidence type="ECO:0000313" key="4">
    <source>
        <dbReference type="Proteomes" id="UP000216147"/>
    </source>
</evidence>
<dbReference type="GO" id="GO:0003700">
    <property type="term" value="F:DNA-binding transcription factor activity"/>
    <property type="evidence" value="ECO:0007669"/>
    <property type="project" value="TreeGrafter"/>
</dbReference>
<evidence type="ECO:0000256" key="1">
    <source>
        <dbReference type="ARBA" id="ARBA00023125"/>
    </source>
</evidence>
<dbReference type="Gene3D" id="1.10.260.40">
    <property type="entry name" value="lambda repressor-like DNA-binding domains"/>
    <property type="match status" value="1"/>
</dbReference>
<dbReference type="SUPFAM" id="SSF47413">
    <property type="entry name" value="lambda repressor-like DNA-binding domains"/>
    <property type="match status" value="1"/>
</dbReference>
<dbReference type="PANTHER" id="PTHR46797:SF1">
    <property type="entry name" value="METHYLPHOSPHONATE SYNTHASE"/>
    <property type="match status" value="1"/>
</dbReference>
<dbReference type="InterPro" id="IPR010982">
    <property type="entry name" value="Lambda_DNA-bd_dom_sf"/>
</dbReference>
<dbReference type="InterPro" id="IPR001387">
    <property type="entry name" value="Cro/C1-type_HTH"/>
</dbReference>
<dbReference type="GO" id="GO:0005829">
    <property type="term" value="C:cytosol"/>
    <property type="evidence" value="ECO:0007669"/>
    <property type="project" value="TreeGrafter"/>
</dbReference>
<comment type="caution">
    <text evidence="3">The sequence shown here is derived from an EMBL/GenBank/DDBJ whole genome shotgun (WGS) entry which is preliminary data.</text>
</comment>
<dbReference type="AlphaFoldDB" id="A0A258HN44"/>
<accession>A0A258HN44</accession>
<proteinExistence type="predicted"/>
<dbReference type="GO" id="GO:0003677">
    <property type="term" value="F:DNA binding"/>
    <property type="evidence" value="ECO:0007669"/>
    <property type="project" value="UniProtKB-KW"/>
</dbReference>
<dbReference type="SMART" id="SM00530">
    <property type="entry name" value="HTH_XRE"/>
    <property type="match status" value="1"/>
</dbReference>
<sequence>MELREKFGLNVRRSRKAKGMTIEGLAHHSELSYSYVGEIERGLRNPTLDVVESLAKGLGIDVAMLFES</sequence>
<dbReference type="PROSITE" id="PS50943">
    <property type="entry name" value="HTH_CROC1"/>
    <property type="match status" value="1"/>
</dbReference>
<dbReference type="Proteomes" id="UP000216147">
    <property type="component" value="Unassembled WGS sequence"/>
</dbReference>
<dbReference type="PANTHER" id="PTHR46797">
    <property type="entry name" value="HTH-TYPE TRANSCRIPTIONAL REGULATOR"/>
    <property type="match status" value="1"/>
</dbReference>
<dbReference type="InterPro" id="IPR050807">
    <property type="entry name" value="TransReg_Diox_bact_type"/>
</dbReference>
<gene>
    <name evidence="3" type="ORF">B7Y86_03145</name>
</gene>
<organism evidence="3 4">
    <name type="scientific">Brevundimonas subvibrioides</name>
    <dbReference type="NCBI Taxonomy" id="74313"/>
    <lineage>
        <taxon>Bacteria</taxon>
        <taxon>Pseudomonadati</taxon>
        <taxon>Pseudomonadota</taxon>
        <taxon>Alphaproteobacteria</taxon>
        <taxon>Caulobacterales</taxon>
        <taxon>Caulobacteraceae</taxon>
        <taxon>Brevundimonas</taxon>
    </lineage>
</organism>
<name>A0A258HN44_9CAUL</name>
<dbReference type="CDD" id="cd00093">
    <property type="entry name" value="HTH_XRE"/>
    <property type="match status" value="1"/>
</dbReference>
<dbReference type="EMBL" id="NCEQ01000003">
    <property type="protein sequence ID" value="OYX58024.1"/>
    <property type="molecule type" value="Genomic_DNA"/>
</dbReference>
<keyword evidence="1" id="KW-0238">DNA-binding</keyword>
<protein>
    <recommendedName>
        <fullName evidence="2">HTH cro/C1-type domain-containing protein</fullName>
    </recommendedName>
</protein>
<evidence type="ECO:0000313" key="3">
    <source>
        <dbReference type="EMBL" id="OYX58024.1"/>
    </source>
</evidence>
<evidence type="ECO:0000259" key="2">
    <source>
        <dbReference type="PROSITE" id="PS50943"/>
    </source>
</evidence>
<feature type="domain" description="HTH cro/C1-type" evidence="2">
    <location>
        <begin position="11"/>
        <end position="65"/>
    </location>
</feature>
<reference evidence="3 4" key="1">
    <citation type="submission" date="2017-03" db="EMBL/GenBank/DDBJ databases">
        <title>Lifting the veil on microbial sulfur biogeochemistry in mining wastewaters.</title>
        <authorList>
            <person name="Kantor R.S."/>
            <person name="Colenbrander Nelson T."/>
            <person name="Marshall S."/>
            <person name="Bennett D."/>
            <person name="Apte S."/>
            <person name="Camacho D."/>
            <person name="Thomas B.C."/>
            <person name="Warren L.A."/>
            <person name="Banfield J.F."/>
        </authorList>
    </citation>
    <scope>NUCLEOTIDE SEQUENCE [LARGE SCALE GENOMIC DNA]</scope>
    <source>
        <strain evidence="3">32-68-21</strain>
    </source>
</reference>
<dbReference type="Pfam" id="PF01381">
    <property type="entry name" value="HTH_3"/>
    <property type="match status" value="1"/>
</dbReference>